<gene>
    <name evidence="1" type="ORF">ALECFALPRED_005648</name>
</gene>
<reference evidence="1" key="1">
    <citation type="submission" date="2021-03" db="EMBL/GenBank/DDBJ databases">
        <authorList>
            <person name="Tagirdzhanova G."/>
        </authorList>
    </citation>
    <scope>NUCLEOTIDE SEQUENCE</scope>
</reference>
<evidence type="ECO:0000313" key="1">
    <source>
        <dbReference type="EMBL" id="CAF9933638.1"/>
    </source>
</evidence>
<keyword evidence="2" id="KW-1185">Reference proteome</keyword>
<comment type="caution">
    <text evidence="1">The sequence shown here is derived from an EMBL/GenBank/DDBJ whole genome shotgun (WGS) entry which is preliminary data.</text>
</comment>
<dbReference type="EMBL" id="CAJPDR010000357">
    <property type="protein sequence ID" value="CAF9933638.1"/>
    <property type="molecule type" value="Genomic_DNA"/>
</dbReference>
<accession>A0A8H3IV43</accession>
<proteinExistence type="predicted"/>
<organism evidence="1 2">
    <name type="scientific">Alectoria fallacina</name>
    <dbReference type="NCBI Taxonomy" id="1903189"/>
    <lineage>
        <taxon>Eukaryota</taxon>
        <taxon>Fungi</taxon>
        <taxon>Dikarya</taxon>
        <taxon>Ascomycota</taxon>
        <taxon>Pezizomycotina</taxon>
        <taxon>Lecanoromycetes</taxon>
        <taxon>OSLEUM clade</taxon>
        <taxon>Lecanoromycetidae</taxon>
        <taxon>Lecanorales</taxon>
        <taxon>Lecanorineae</taxon>
        <taxon>Parmeliaceae</taxon>
        <taxon>Alectoria</taxon>
    </lineage>
</organism>
<protein>
    <submittedName>
        <fullName evidence="1">Uncharacterized protein</fullName>
    </submittedName>
</protein>
<name>A0A8H3IV43_9LECA</name>
<sequence>MMKATQDYKSPTAIKEEFLDKENEGVGTRITRDEMKELENPGYQDHITGKVIRYHKNNDFISYQKSKGEDEATDDQSINNSVINLENEVFANINIAEEPFIVFININLRDLNKRKGKAIDLDPDFMKCKANRLLSF</sequence>
<evidence type="ECO:0000313" key="2">
    <source>
        <dbReference type="Proteomes" id="UP000664203"/>
    </source>
</evidence>
<dbReference type="AlphaFoldDB" id="A0A8H3IV43"/>
<dbReference type="Proteomes" id="UP000664203">
    <property type="component" value="Unassembled WGS sequence"/>
</dbReference>